<feature type="compositionally biased region" description="Basic and acidic residues" evidence="8">
    <location>
        <begin position="211"/>
        <end position="221"/>
    </location>
</feature>
<dbReference type="OrthoDB" id="2186770at2759"/>
<evidence type="ECO:0000256" key="3">
    <source>
        <dbReference type="ARBA" id="ARBA00008442"/>
    </source>
</evidence>
<feature type="region of interest" description="Disordered" evidence="8">
    <location>
        <begin position="535"/>
        <end position="614"/>
    </location>
</feature>
<protein>
    <submittedName>
        <fullName evidence="10">Nucleic acid-binding protein</fullName>
    </submittedName>
</protein>
<feature type="region of interest" description="Disordered" evidence="8">
    <location>
        <begin position="325"/>
        <end position="350"/>
    </location>
</feature>
<dbReference type="FunFam" id="2.40.50.140:FF:000303">
    <property type="entry name" value="Protection of telomeres protein 1"/>
    <property type="match status" value="1"/>
</dbReference>
<gene>
    <name evidence="10" type="ORF">GLAREA_06649</name>
</gene>
<reference evidence="10 11" key="1">
    <citation type="journal article" date="2013" name="BMC Genomics">
        <title>Genomics-driven discovery of the pneumocandin biosynthetic gene cluster in the fungus Glarea lozoyensis.</title>
        <authorList>
            <person name="Chen L."/>
            <person name="Yue Q."/>
            <person name="Zhang X."/>
            <person name="Xiang M."/>
            <person name="Wang C."/>
            <person name="Li S."/>
            <person name="Che Y."/>
            <person name="Ortiz-Lopez F.J."/>
            <person name="Bills G.F."/>
            <person name="Liu X."/>
            <person name="An Z."/>
        </authorList>
    </citation>
    <scope>NUCLEOTIDE SEQUENCE [LARGE SCALE GENOMIC DNA]</scope>
    <source>
        <strain evidence="11">ATCC 20868 / MF5171</strain>
    </source>
</reference>
<keyword evidence="4" id="KW-0158">Chromosome</keyword>
<dbReference type="SUPFAM" id="SSF50249">
    <property type="entry name" value="Nucleic acid-binding proteins"/>
    <property type="match status" value="2"/>
</dbReference>
<proteinExistence type="inferred from homology"/>
<keyword evidence="6" id="KW-0238">DNA-binding</keyword>
<dbReference type="GeneID" id="19465702"/>
<dbReference type="Gene3D" id="2.40.50.140">
    <property type="entry name" value="Nucleic acid-binding proteins"/>
    <property type="match status" value="2"/>
</dbReference>
<feature type="compositionally biased region" description="Low complexity" evidence="8">
    <location>
        <begin position="338"/>
        <end position="347"/>
    </location>
</feature>
<feature type="compositionally biased region" description="Acidic residues" evidence="8">
    <location>
        <begin position="563"/>
        <end position="572"/>
    </location>
</feature>
<dbReference type="PANTHER" id="PTHR14513">
    <property type="entry name" value="PROTECTION OF TELOMERES 1"/>
    <property type="match status" value="1"/>
</dbReference>
<evidence type="ECO:0000256" key="8">
    <source>
        <dbReference type="SAM" id="MobiDB-lite"/>
    </source>
</evidence>
<sequence>MEPPKGFMTVEKALSANAKSTIVLTDPSIKDNEYGIKLSFFSKMEFQVSDISSSDLIVLRSVRVQMNSNNISLITTKSPMSEIHILKSASIPRDASFRKPLQWKSTSPSSKSSYLLPSSNEISYAVWAFSKAEEMYLPTDQEFQEKTVQAMNVKDKFTLLSDVSAGETNQYAKYYDLVGQVIKIFETSHGFVELQFSDYTPNSHFYDHTYEENTSNDENHDSYGYGNKSSDEAEDRSWKGPFGKFTITITAFAENASQARSMEAGQWCLLKNVRICTGDAGTLEGKIHSDRGRVLIQALDTNTEPSLVDPRLKEALRRKKDHWKTFNKRQTQKSQHVQTTKQNTSTSKKIRQEAEQKATVGLNENVRCSYPDEPIIGIREILQPEKIMVQSSGKTLWAPFTNRKYRANVRVVDYFPHRIEDFAIARRVTEYEALSDHSSGEDSDDNNTRGQGNHGRFASKVVWEWRFALQVEDAQAKNGEDRVWLLVNNSQAQGLLGLDDDASNLRLNPQLVQNLRNQLFHLWGDLEERIAAGLPREDDDIPPSTDESFLSATSQTRRAGDQPDADDSDNELDTTTNTPLSAQSGAATGQTSTDPVTAHISTNEGKSDVAPRNKPFTCCIQQYGIQLSEKDPSKANAGNGKRWQRIFGIHGTTIPA</sequence>
<evidence type="ECO:0000256" key="4">
    <source>
        <dbReference type="ARBA" id="ARBA00022454"/>
    </source>
</evidence>
<keyword evidence="5" id="KW-0779">Telomere</keyword>
<dbReference type="GO" id="GO:0016233">
    <property type="term" value="P:telomere capping"/>
    <property type="evidence" value="ECO:0007669"/>
    <property type="project" value="TreeGrafter"/>
</dbReference>
<dbReference type="GO" id="GO:0032210">
    <property type="term" value="P:regulation of telomere maintenance via telomerase"/>
    <property type="evidence" value="ECO:0007669"/>
    <property type="project" value="TreeGrafter"/>
</dbReference>
<dbReference type="HOGENOM" id="CLU_016663_0_0_1"/>
<feature type="domain" description="Protection of telomeres protein 1 ssDNA-binding" evidence="9">
    <location>
        <begin position="170"/>
        <end position="325"/>
    </location>
</feature>
<dbReference type="OMA" id="WEPHASF"/>
<keyword evidence="7" id="KW-0539">Nucleus</keyword>
<dbReference type="STRING" id="1116229.S3DNG4"/>
<evidence type="ECO:0000259" key="9">
    <source>
        <dbReference type="Pfam" id="PF16686"/>
    </source>
</evidence>
<evidence type="ECO:0000256" key="2">
    <source>
        <dbReference type="ARBA" id="ARBA00004574"/>
    </source>
</evidence>
<dbReference type="GO" id="GO:0010521">
    <property type="term" value="F:telomerase inhibitor activity"/>
    <property type="evidence" value="ECO:0007669"/>
    <property type="project" value="TreeGrafter"/>
</dbReference>
<dbReference type="Proteomes" id="UP000016922">
    <property type="component" value="Unassembled WGS sequence"/>
</dbReference>
<evidence type="ECO:0000313" key="11">
    <source>
        <dbReference type="Proteomes" id="UP000016922"/>
    </source>
</evidence>
<dbReference type="AlphaFoldDB" id="S3DNG4"/>
<organism evidence="10 11">
    <name type="scientific">Glarea lozoyensis (strain ATCC 20868 / MF5171)</name>
    <dbReference type="NCBI Taxonomy" id="1116229"/>
    <lineage>
        <taxon>Eukaryota</taxon>
        <taxon>Fungi</taxon>
        <taxon>Dikarya</taxon>
        <taxon>Ascomycota</taxon>
        <taxon>Pezizomycotina</taxon>
        <taxon>Leotiomycetes</taxon>
        <taxon>Helotiales</taxon>
        <taxon>Helotiaceae</taxon>
        <taxon>Glarea</taxon>
    </lineage>
</organism>
<dbReference type="Pfam" id="PF16686">
    <property type="entry name" value="POT1PC"/>
    <property type="match status" value="1"/>
</dbReference>
<evidence type="ECO:0000256" key="6">
    <source>
        <dbReference type="ARBA" id="ARBA00023125"/>
    </source>
</evidence>
<evidence type="ECO:0000256" key="1">
    <source>
        <dbReference type="ARBA" id="ARBA00004123"/>
    </source>
</evidence>
<dbReference type="GO" id="GO:0000783">
    <property type="term" value="C:nuclear telomere cap complex"/>
    <property type="evidence" value="ECO:0007669"/>
    <property type="project" value="TreeGrafter"/>
</dbReference>
<evidence type="ECO:0000256" key="7">
    <source>
        <dbReference type="ARBA" id="ARBA00023242"/>
    </source>
</evidence>
<dbReference type="InterPro" id="IPR028389">
    <property type="entry name" value="POT1"/>
</dbReference>
<name>S3DNG4_GLAL2</name>
<dbReference type="InterPro" id="IPR012340">
    <property type="entry name" value="NA-bd_OB-fold"/>
</dbReference>
<accession>S3DNG4</accession>
<keyword evidence="11" id="KW-1185">Reference proteome</keyword>
<feature type="compositionally biased region" description="Polar residues" evidence="8">
    <location>
        <begin position="573"/>
        <end position="604"/>
    </location>
</feature>
<dbReference type="InterPro" id="IPR032042">
    <property type="entry name" value="POT1PC"/>
</dbReference>
<feature type="compositionally biased region" description="Polar residues" evidence="8">
    <location>
        <begin position="545"/>
        <end position="557"/>
    </location>
</feature>
<dbReference type="GO" id="GO:0098505">
    <property type="term" value="F:G-rich strand telomeric DNA binding"/>
    <property type="evidence" value="ECO:0007669"/>
    <property type="project" value="TreeGrafter"/>
</dbReference>
<dbReference type="KEGG" id="glz:GLAREA_06649"/>
<comment type="subcellular location">
    <subcellularLocation>
        <location evidence="2">Chromosome</location>
        <location evidence="2">Telomere</location>
    </subcellularLocation>
    <subcellularLocation>
        <location evidence="1">Nucleus</location>
    </subcellularLocation>
</comment>
<evidence type="ECO:0000313" key="10">
    <source>
        <dbReference type="EMBL" id="EPE33636.1"/>
    </source>
</evidence>
<evidence type="ECO:0000256" key="5">
    <source>
        <dbReference type="ARBA" id="ARBA00022895"/>
    </source>
</evidence>
<feature type="region of interest" description="Disordered" evidence="8">
    <location>
        <begin position="211"/>
        <end position="236"/>
    </location>
</feature>
<dbReference type="PANTHER" id="PTHR14513:SF0">
    <property type="entry name" value="PROTECTION OF TELOMERES PROTEIN 1"/>
    <property type="match status" value="1"/>
</dbReference>
<dbReference type="RefSeq" id="XP_008078788.1">
    <property type="nucleotide sequence ID" value="XM_008080597.1"/>
</dbReference>
<dbReference type="EMBL" id="KE145357">
    <property type="protein sequence ID" value="EPE33636.1"/>
    <property type="molecule type" value="Genomic_DNA"/>
</dbReference>
<dbReference type="eggNOG" id="KOG4757">
    <property type="taxonomic scope" value="Eukaryota"/>
</dbReference>
<comment type="similarity">
    <text evidence="3">Belongs to the telombin family.</text>
</comment>